<keyword evidence="3" id="KW-1185">Reference proteome</keyword>
<dbReference type="EMBL" id="JAVHJM010000011">
    <property type="protein sequence ID" value="KAK6502526.1"/>
    <property type="molecule type" value="Genomic_DNA"/>
</dbReference>
<comment type="caution">
    <text evidence="2">The sequence shown here is derived from an EMBL/GenBank/DDBJ whole genome shotgun (WGS) entry which is preliminary data.</text>
</comment>
<evidence type="ECO:0000313" key="3">
    <source>
        <dbReference type="Proteomes" id="UP001307849"/>
    </source>
</evidence>
<proteinExistence type="predicted"/>
<sequence>MAPYVFSLSLLLLSSATVTLARPFQSPDILGPLKVFPAGGDPVYTGVDNLVKPKKEPKLIPRGFDPSAIAGAVHGGNTPLHNPSNLGGVLEAIGSPESSKVTPENLASGSAADGEVIGGSSTGALTKDFEPENVKAKLLQLLKKGGDLNTNEISAENQPRLIPREPLPGDVGLPEIPAALPNLSPAEIVSNTKPVLKEVGANFLKNGEAPAPEGSKNPKIRARKPLRLPGMEQNFGKTDGGLGNLLVPREITDAIKGSVKPLLAQNELPLPIPKLKRRKPLSVPGTDGLGRLGGFNVPQNLDANQLTKSTDEIIKPLAQNGLPLPKDSKLKARTPLAVPGLDGLSGLGLDKIVDPKRILRVQDEVIQPLLANSGLPLTPTATKLKRELPLVSGLNLTDEELFEYLTYFIVRYATNEDE</sequence>
<evidence type="ECO:0000313" key="2">
    <source>
        <dbReference type="EMBL" id="KAK6502526.1"/>
    </source>
</evidence>
<dbReference type="Proteomes" id="UP001307849">
    <property type="component" value="Unassembled WGS sequence"/>
</dbReference>
<gene>
    <name evidence="2" type="ORF">TWF506_003107</name>
</gene>
<feature type="chain" id="PRO_5042862502" evidence="1">
    <location>
        <begin position="22"/>
        <end position="418"/>
    </location>
</feature>
<protein>
    <submittedName>
        <fullName evidence="2">Uncharacterized protein</fullName>
    </submittedName>
</protein>
<feature type="signal peptide" evidence="1">
    <location>
        <begin position="1"/>
        <end position="21"/>
    </location>
</feature>
<dbReference type="AlphaFoldDB" id="A0AAN8RQZ2"/>
<evidence type="ECO:0000256" key="1">
    <source>
        <dbReference type="SAM" id="SignalP"/>
    </source>
</evidence>
<reference evidence="2 3" key="1">
    <citation type="submission" date="2019-10" db="EMBL/GenBank/DDBJ databases">
        <authorList>
            <person name="Palmer J.M."/>
        </authorList>
    </citation>
    <scope>NUCLEOTIDE SEQUENCE [LARGE SCALE GENOMIC DNA]</scope>
    <source>
        <strain evidence="2 3">TWF506</strain>
    </source>
</reference>
<keyword evidence="1" id="KW-0732">Signal</keyword>
<accession>A0AAN8RQZ2</accession>
<name>A0AAN8RQZ2_9PEZI</name>
<organism evidence="2 3">
    <name type="scientific">Arthrobotrys conoides</name>
    <dbReference type="NCBI Taxonomy" id="74498"/>
    <lineage>
        <taxon>Eukaryota</taxon>
        <taxon>Fungi</taxon>
        <taxon>Dikarya</taxon>
        <taxon>Ascomycota</taxon>
        <taxon>Pezizomycotina</taxon>
        <taxon>Orbiliomycetes</taxon>
        <taxon>Orbiliales</taxon>
        <taxon>Orbiliaceae</taxon>
        <taxon>Arthrobotrys</taxon>
    </lineage>
</organism>